<evidence type="ECO:0000256" key="6">
    <source>
        <dbReference type="NCBIfam" id="TIGR02625"/>
    </source>
</evidence>
<dbReference type="InterPro" id="IPR008000">
    <property type="entry name" value="Rham/fucose_mutarotase"/>
</dbReference>
<dbReference type="NCBIfam" id="TIGR02625">
    <property type="entry name" value="YiiL_rotase"/>
    <property type="match status" value="1"/>
</dbReference>
<comment type="caution">
    <text evidence="7">The sequence shown here is derived from an EMBL/GenBank/DDBJ whole genome shotgun (WGS) entry which is preliminary data.</text>
</comment>
<sequence>MTETQDLEQIAFKMKLFPGFEAEYRKRHDEIWPELVALLKEAGISDYSIFLDPETLILFAVLRRPAVHGMDRLPETEVMRRWWAMMGDIMASNPDGSPVTAPLVPMFHLP</sequence>
<evidence type="ECO:0000256" key="5">
    <source>
        <dbReference type="HAMAP-Rule" id="MF_01663"/>
    </source>
</evidence>
<comment type="subunit">
    <text evidence="5">Homodimer.</text>
</comment>
<dbReference type="SUPFAM" id="SSF54909">
    <property type="entry name" value="Dimeric alpha+beta barrel"/>
    <property type="match status" value="1"/>
</dbReference>
<reference evidence="7 8" key="1">
    <citation type="submission" date="2019-09" db="EMBL/GenBank/DDBJ databases">
        <title>Segnochrobactrum spirostomi gen. nov., sp. nov., isolated from the ciliate Spirostomum cf. yagiui and description of a novel family, Segnochrobactraceae fam. nov. within the order Rhizobiales of the class Alphaproteobacteria.</title>
        <authorList>
            <person name="Akter S."/>
            <person name="Shazib S.U.A."/>
            <person name="Shin M.K."/>
        </authorList>
    </citation>
    <scope>NUCLEOTIDE SEQUENCE [LARGE SCALE GENOMIC DNA]</scope>
    <source>
        <strain evidence="7 8">Sp-1</strain>
    </source>
</reference>
<dbReference type="UniPathway" id="UPA00125"/>
<evidence type="ECO:0000256" key="2">
    <source>
        <dbReference type="ARBA" id="ARBA00023235"/>
    </source>
</evidence>
<protein>
    <recommendedName>
        <fullName evidence="5 6">L-rhamnose mutarotase</fullName>
        <ecNumber evidence="5 6">5.1.3.32</ecNumber>
    </recommendedName>
    <alternativeName>
        <fullName evidence="5">Rhamnose 1-epimerase</fullName>
    </alternativeName>
    <alternativeName>
        <fullName evidence="5">Type-3 mutarotase</fullName>
    </alternativeName>
</protein>
<comment type="pathway">
    <text evidence="5">Carbohydrate metabolism; L-rhamnose metabolism.</text>
</comment>
<dbReference type="InterPro" id="IPR013448">
    <property type="entry name" value="L-rhamnose_mutarotase"/>
</dbReference>
<keyword evidence="1 5" id="KW-0963">Cytoplasm</keyword>
<comment type="subcellular location">
    <subcellularLocation>
        <location evidence="5">Cytoplasm</location>
    </subcellularLocation>
</comment>
<name>A0A6A7Y2U6_9HYPH</name>
<dbReference type="GO" id="GO:0005737">
    <property type="term" value="C:cytoplasm"/>
    <property type="evidence" value="ECO:0007669"/>
    <property type="project" value="UniProtKB-SubCell"/>
</dbReference>
<dbReference type="Gene3D" id="3.30.70.100">
    <property type="match status" value="1"/>
</dbReference>
<dbReference type="EC" id="5.1.3.32" evidence="5 6"/>
<keyword evidence="4 5" id="KW-0684">Rhamnose metabolism</keyword>
<dbReference type="InterPro" id="IPR011008">
    <property type="entry name" value="Dimeric_a/b-barrel"/>
</dbReference>
<comment type="catalytic activity">
    <reaction evidence="5">
        <text>alpha-L-rhamnose = beta-L-rhamnose</text>
        <dbReference type="Rhea" id="RHEA:25584"/>
        <dbReference type="ChEBI" id="CHEBI:27586"/>
        <dbReference type="ChEBI" id="CHEBI:27907"/>
        <dbReference type="EC" id="5.1.3.32"/>
    </reaction>
</comment>
<feature type="binding site" evidence="5">
    <location>
        <position position="47"/>
    </location>
    <ligand>
        <name>substrate</name>
    </ligand>
</feature>
<dbReference type="GO" id="GO:0019301">
    <property type="term" value="P:rhamnose catabolic process"/>
    <property type="evidence" value="ECO:0007669"/>
    <property type="project" value="UniProtKB-UniRule"/>
</dbReference>
<dbReference type="PANTHER" id="PTHR34389:SF2">
    <property type="entry name" value="L-RHAMNOSE MUTAROTASE"/>
    <property type="match status" value="1"/>
</dbReference>
<organism evidence="7 8">
    <name type="scientific">Segnochrobactrum spirostomi</name>
    <dbReference type="NCBI Taxonomy" id="2608987"/>
    <lineage>
        <taxon>Bacteria</taxon>
        <taxon>Pseudomonadati</taxon>
        <taxon>Pseudomonadota</taxon>
        <taxon>Alphaproteobacteria</taxon>
        <taxon>Hyphomicrobiales</taxon>
        <taxon>Segnochrobactraceae</taxon>
        <taxon>Segnochrobactrum</taxon>
    </lineage>
</organism>
<evidence type="ECO:0000313" key="8">
    <source>
        <dbReference type="Proteomes" id="UP000332515"/>
    </source>
</evidence>
<comment type="similarity">
    <text evidence="5">Belongs to the rhamnose mutarotase family.</text>
</comment>
<dbReference type="AlphaFoldDB" id="A0A6A7Y2U6"/>
<accession>A0A6A7Y2U6</accession>
<keyword evidence="2 5" id="KW-0413">Isomerase</keyword>
<dbReference type="Pfam" id="PF05336">
    <property type="entry name" value="rhaM"/>
    <property type="match status" value="1"/>
</dbReference>
<dbReference type="RefSeq" id="WP_153479843.1">
    <property type="nucleotide sequence ID" value="NZ_VWNA01000001.1"/>
</dbReference>
<dbReference type="HAMAP" id="MF_01663">
    <property type="entry name" value="L_rham_rotase"/>
    <property type="match status" value="1"/>
</dbReference>
<evidence type="ECO:0000256" key="1">
    <source>
        <dbReference type="ARBA" id="ARBA00022490"/>
    </source>
</evidence>
<evidence type="ECO:0000256" key="4">
    <source>
        <dbReference type="ARBA" id="ARBA00023308"/>
    </source>
</evidence>
<comment type="function">
    <text evidence="5">Involved in the anomeric conversion of L-rhamnose.</text>
</comment>
<evidence type="ECO:0000313" key="7">
    <source>
        <dbReference type="EMBL" id="MQT12598.1"/>
    </source>
</evidence>
<keyword evidence="3 5" id="KW-0119">Carbohydrate metabolism</keyword>
<dbReference type="GO" id="GO:0062192">
    <property type="term" value="F:L-rhamnose mutarotase activity"/>
    <property type="evidence" value="ECO:0007669"/>
    <property type="project" value="UniProtKB-UniRule"/>
</dbReference>
<feature type="binding site" evidence="5">
    <location>
        <begin position="82"/>
        <end position="83"/>
    </location>
    <ligand>
        <name>substrate</name>
    </ligand>
</feature>
<feature type="binding site" evidence="5">
    <location>
        <position position="24"/>
    </location>
    <ligand>
        <name>substrate</name>
    </ligand>
</feature>
<dbReference type="EMBL" id="VWNA01000001">
    <property type="protein sequence ID" value="MQT12598.1"/>
    <property type="molecule type" value="Genomic_DNA"/>
</dbReference>
<proteinExistence type="inferred from homology"/>
<feature type="active site" description="Proton donor" evidence="5">
    <location>
        <position position="28"/>
    </location>
</feature>
<gene>
    <name evidence="5 7" type="primary">rhaM</name>
    <name evidence="7" type="ORF">F0357_08005</name>
</gene>
<dbReference type="PANTHER" id="PTHR34389">
    <property type="entry name" value="L-RHAMNOSE MUTAROTASE"/>
    <property type="match status" value="1"/>
</dbReference>
<dbReference type="Proteomes" id="UP000332515">
    <property type="component" value="Unassembled WGS sequence"/>
</dbReference>
<keyword evidence="8" id="KW-1185">Reference proteome</keyword>
<evidence type="ECO:0000256" key="3">
    <source>
        <dbReference type="ARBA" id="ARBA00023277"/>
    </source>
</evidence>